<dbReference type="PRINTS" id="PR00069">
    <property type="entry name" value="ALDKETRDTASE"/>
</dbReference>
<gene>
    <name evidence="2" type="ORF">ACFFMS_27470</name>
</gene>
<dbReference type="Proteomes" id="UP001589609">
    <property type="component" value="Unassembled WGS sequence"/>
</dbReference>
<comment type="caution">
    <text evidence="2">The sequence shown here is derived from an EMBL/GenBank/DDBJ whole genome shotgun (WGS) entry which is preliminary data.</text>
</comment>
<dbReference type="RefSeq" id="WP_379952021.1">
    <property type="nucleotide sequence ID" value="NZ_JBHMAF010000196.1"/>
</dbReference>
<dbReference type="InterPro" id="IPR023210">
    <property type="entry name" value="NADP_OxRdtase_dom"/>
</dbReference>
<evidence type="ECO:0000313" key="2">
    <source>
        <dbReference type="EMBL" id="MFB9761970.1"/>
    </source>
</evidence>
<protein>
    <submittedName>
        <fullName evidence="2">Aldo/keto reductase</fullName>
    </submittedName>
</protein>
<dbReference type="Pfam" id="PF00248">
    <property type="entry name" value="Aldo_ket_red"/>
    <property type="match status" value="1"/>
</dbReference>
<dbReference type="InterPro" id="IPR036812">
    <property type="entry name" value="NAD(P)_OxRdtase_dom_sf"/>
</dbReference>
<dbReference type="PANTHER" id="PTHR43827:SF1">
    <property type="entry name" value="2,5-DIKETO-D-GLUCONIC ACID REDUCTASE"/>
    <property type="match status" value="1"/>
</dbReference>
<evidence type="ECO:0000259" key="1">
    <source>
        <dbReference type="Pfam" id="PF00248"/>
    </source>
</evidence>
<dbReference type="EMBL" id="JBHMAF010000196">
    <property type="protein sequence ID" value="MFB9761970.1"/>
    <property type="molecule type" value="Genomic_DNA"/>
</dbReference>
<dbReference type="PROSITE" id="PS00798">
    <property type="entry name" value="ALDOKETO_REDUCTASE_1"/>
    <property type="match status" value="1"/>
</dbReference>
<dbReference type="InterPro" id="IPR020471">
    <property type="entry name" value="AKR"/>
</dbReference>
<dbReference type="PROSITE" id="PS00063">
    <property type="entry name" value="ALDOKETO_REDUCTASE_3"/>
    <property type="match status" value="1"/>
</dbReference>
<dbReference type="Gene3D" id="3.20.20.100">
    <property type="entry name" value="NADP-dependent oxidoreductase domain"/>
    <property type="match status" value="1"/>
</dbReference>
<dbReference type="PIRSF" id="PIRSF000097">
    <property type="entry name" value="AKR"/>
    <property type="match status" value="1"/>
</dbReference>
<keyword evidence="3" id="KW-1185">Reference proteome</keyword>
<organism evidence="2 3">
    <name type="scientific">Ectobacillus funiculus</name>
    <dbReference type="NCBI Taxonomy" id="137993"/>
    <lineage>
        <taxon>Bacteria</taxon>
        <taxon>Bacillati</taxon>
        <taxon>Bacillota</taxon>
        <taxon>Bacilli</taxon>
        <taxon>Bacillales</taxon>
        <taxon>Bacillaceae</taxon>
        <taxon>Ectobacillus</taxon>
    </lineage>
</organism>
<name>A0ABV5WMV7_9BACI</name>
<reference evidence="2 3" key="1">
    <citation type="submission" date="2024-09" db="EMBL/GenBank/DDBJ databases">
        <authorList>
            <person name="Sun Q."/>
            <person name="Mori K."/>
        </authorList>
    </citation>
    <scope>NUCLEOTIDE SEQUENCE [LARGE SCALE GENOMIC DNA]</scope>
    <source>
        <strain evidence="2 3">JCM 11201</strain>
    </source>
</reference>
<dbReference type="SUPFAM" id="SSF51430">
    <property type="entry name" value="NAD(P)-linked oxidoreductase"/>
    <property type="match status" value="1"/>
</dbReference>
<evidence type="ECO:0000313" key="3">
    <source>
        <dbReference type="Proteomes" id="UP001589609"/>
    </source>
</evidence>
<accession>A0ABV5WMV7</accession>
<dbReference type="PROSITE" id="PS00062">
    <property type="entry name" value="ALDOKETO_REDUCTASE_2"/>
    <property type="match status" value="1"/>
</dbReference>
<dbReference type="InterPro" id="IPR018170">
    <property type="entry name" value="Aldo/ket_reductase_CS"/>
</dbReference>
<dbReference type="InterPro" id="IPR044500">
    <property type="entry name" value="AKR5G"/>
</dbReference>
<feature type="domain" description="NADP-dependent oxidoreductase" evidence="1">
    <location>
        <begin position="16"/>
        <end position="260"/>
    </location>
</feature>
<sequence length="273" mass="30656">MIPTKKLHNGVDMPVLGLGVWQTKAGEEVRTAVKAALAAGYRSIDTAAVYGNEAGVGEAIRESGVAREDLFITTKVWNSDQGYESTLKALETSLDKLGLEYMDLYLIHWPVSGKYVDTYRALETLYEQGKVRAIGVSNFHIHHLEDVLANCKIKPMVNQIELHPRLSQVEIREFCQKHEIAVEAWSPLMQGGEIFENETIAQIAEKYGKTPAQIVLRWDIQSDIITIPKSITPSRIEQNVNVFDFELSAEDLAKIDALNENRRLGPDPDNFDF</sequence>
<proteinExistence type="predicted"/>
<dbReference type="CDD" id="cd19157">
    <property type="entry name" value="AKR_AKR5G1-3"/>
    <property type="match status" value="1"/>
</dbReference>
<dbReference type="PANTHER" id="PTHR43827">
    <property type="entry name" value="2,5-DIKETO-D-GLUCONIC ACID REDUCTASE"/>
    <property type="match status" value="1"/>
</dbReference>